<comment type="caution">
    <text evidence="4">The sequence shown here is derived from an EMBL/GenBank/DDBJ whole genome shotgun (WGS) entry which is preliminary data.</text>
</comment>
<dbReference type="GO" id="GO:0016491">
    <property type="term" value="F:oxidoreductase activity"/>
    <property type="evidence" value="ECO:0007669"/>
    <property type="project" value="UniProtKB-KW"/>
</dbReference>
<organism evidence="4 5">
    <name type="scientific">Aspergillus kawachii</name>
    <name type="common">White koji mold</name>
    <name type="synonym">Aspergillus awamori var. kawachi</name>
    <dbReference type="NCBI Taxonomy" id="1069201"/>
    <lineage>
        <taxon>Eukaryota</taxon>
        <taxon>Fungi</taxon>
        <taxon>Dikarya</taxon>
        <taxon>Ascomycota</taxon>
        <taxon>Pezizomycotina</taxon>
        <taxon>Eurotiomycetes</taxon>
        <taxon>Eurotiomycetidae</taxon>
        <taxon>Eurotiales</taxon>
        <taxon>Aspergillaceae</taxon>
        <taxon>Aspergillus</taxon>
        <taxon>Aspergillus subgen. Circumdati</taxon>
    </lineage>
</organism>
<gene>
    <name evidence="4" type="ORF">RIB2604_01300120</name>
</gene>
<dbReference type="InterPro" id="IPR051122">
    <property type="entry name" value="SDR_DHRS6-like"/>
</dbReference>
<evidence type="ECO:0000256" key="2">
    <source>
        <dbReference type="ARBA" id="ARBA00022857"/>
    </source>
</evidence>
<comment type="similarity">
    <text evidence="1">Belongs to the short-chain dehydrogenases/reductases (SDR) family.</text>
</comment>
<reference evidence="4 5" key="1">
    <citation type="journal article" date="2016" name="DNA Res.">
        <title>Genome sequence of Aspergillus luchuensis NBRC 4314.</title>
        <authorList>
            <person name="Yamada O."/>
            <person name="Machida M."/>
            <person name="Hosoyama A."/>
            <person name="Goto M."/>
            <person name="Takahashi T."/>
            <person name="Futagami T."/>
            <person name="Yamagata Y."/>
            <person name="Takeuchi M."/>
            <person name="Kobayashi T."/>
            <person name="Koike H."/>
            <person name="Abe K."/>
            <person name="Asai K."/>
            <person name="Arita M."/>
            <person name="Fujita N."/>
            <person name="Fukuda K."/>
            <person name="Higa K."/>
            <person name="Horikawa H."/>
            <person name="Ishikawa T."/>
            <person name="Jinno K."/>
            <person name="Kato Y."/>
            <person name="Kirimura K."/>
            <person name="Mizutani O."/>
            <person name="Nakasone K."/>
            <person name="Sano M."/>
            <person name="Shiraishi Y."/>
            <person name="Tsukahara M."/>
            <person name="Gomi K."/>
        </authorList>
    </citation>
    <scope>NUCLEOTIDE SEQUENCE [LARGE SCALE GENOMIC DNA]</scope>
    <source>
        <strain evidence="4 5">RIB 2604</strain>
    </source>
</reference>
<evidence type="ECO:0000256" key="1">
    <source>
        <dbReference type="ARBA" id="ARBA00006484"/>
    </source>
</evidence>
<reference evidence="5" key="2">
    <citation type="submission" date="2016-02" db="EMBL/GenBank/DDBJ databases">
        <title>Genome sequencing of Aspergillus luchuensis NBRC 4314.</title>
        <authorList>
            <person name="Yamada O."/>
        </authorList>
    </citation>
    <scope>NUCLEOTIDE SEQUENCE [LARGE SCALE GENOMIC DNA]</scope>
    <source>
        <strain evidence="5">RIB 2604</strain>
    </source>
</reference>
<dbReference type="Pfam" id="PF23441">
    <property type="entry name" value="SDR"/>
    <property type="match status" value="1"/>
</dbReference>
<keyword evidence="3" id="KW-0560">Oxidoreductase</keyword>
<proteinExistence type="inferred from homology"/>
<dbReference type="VEuPathDB" id="FungiDB:ASPFODRAFT_40990"/>
<evidence type="ECO:0000313" key="5">
    <source>
        <dbReference type="Proteomes" id="UP000075230"/>
    </source>
</evidence>
<accession>A0A146F760</accession>
<name>A0A146F760_ASPKA</name>
<dbReference type="InterPro" id="IPR036291">
    <property type="entry name" value="NAD(P)-bd_dom_sf"/>
</dbReference>
<protein>
    <submittedName>
        <fullName evidence="4">Short-chain dehydrogenase</fullName>
    </submittedName>
</protein>
<dbReference type="InterPro" id="IPR002347">
    <property type="entry name" value="SDR_fam"/>
</dbReference>
<dbReference type="Gene3D" id="3.40.50.720">
    <property type="entry name" value="NAD(P)-binding Rossmann-like Domain"/>
    <property type="match status" value="1"/>
</dbReference>
<evidence type="ECO:0000313" key="4">
    <source>
        <dbReference type="EMBL" id="GAT21907.1"/>
    </source>
</evidence>
<dbReference type="PRINTS" id="PR00081">
    <property type="entry name" value="GDHRDH"/>
</dbReference>
<dbReference type="EMBL" id="BCWF01000013">
    <property type="protein sequence ID" value="GAT21907.1"/>
    <property type="molecule type" value="Genomic_DNA"/>
</dbReference>
<dbReference type="Proteomes" id="UP000075230">
    <property type="component" value="Unassembled WGS sequence"/>
</dbReference>
<sequence>MPSIKECKVLVIGGSSGIGYGVAEKCLLEGAKVHIASSNASRVGKSAVALKQKFPSAEITAHICDLGGEDVEKSLEHLFYTIGSLDHIVFTAGDKLAIQPLETINLHAIRRAGHVRFAVPLLLAKLAPRFLNAGPKSSLTLTTGAAFSELVVGWGVSDWPYGITRNLALDLKPLRVDLVSPGVIATPLWGSEGMPESVKGSTTLGKVGMVEEVAEAYVYLMKDTNATGACISTNAGSLLL</sequence>
<evidence type="ECO:0000256" key="3">
    <source>
        <dbReference type="ARBA" id="ARBA00023002"/>
    </source>
</evidence>
<dbReference type="SUPFAM" id="SSF51735">
    <property type="entry name" value="NAD(P)-binding Rossmann-fold domains"/>
    <property type="match status" value="1"/>
</dbReference>
<keyword evidence="2" id="KW-0521">NADP</keyword>
<dbReference type="PANTHER" id="PTHR43477">
    <property type="entry name" value="DIHYDROANTICAPSIN 7-DEHYDROGENASE"/>
    <property type="match status" value="1"/>
</dbReference>
<dbReference type="PANTHER" id="PTHR43477:SF1">
    <property type="entry name" value="DIHYDROANTICAPSIN 7-DEHYDROGENASE"/>
    <property type="match status" value="1"/>
</dbReference>
<dbReference type="InterPro" id="IPR057571">
    <property type="entry name" value="SDR_PhqE-like"/>
</dbReference>
<dbReference type="AlphaFoldDB" id="A0A146F760"/>